<reference evidence="1" key="1">
    <citation type="journal article" date="2019" name="bioRxiv">
        <title>The Genome of the Zebra Mussel, Dreissena polymorpha: A Resource for Invasive Species Research.</title>
        <authorList>
            <person name="McCartney M.A."/>
            <person name="Auch B."/>
            <person name="Kono T."/>
            <person name="Mallez S."/>
            <person name="Zhang Y."/>
            <person name="Obille A."/>
            <person name="Becker A."/>
            <person name="Abrahante J.E."/>
            <person name="Garbe J."/>
            <person name="Badalamenti J.P."/>
            <person name="Herman A."/>
            <person name="Mangelson H."/>
            <person name="Liachko I."/>
            <person name="Sullivan S."/>
            <person name="Sone E.D."/>
            <person name="Koren S."/>
            <person name="Silverstein K.A.T."/>
            <person name="Beckman K.B."/>
            <person name="Gohl D.M."/>
        </authorList>
    </citation>
    <scope>NUCLEOTIDE SEQUENCE</scope>
    <source>
        <strain evidence="1">Duluth1</strain>
        <tissue evidence="1">Whole animal</tissue>
    </source>
</reference>
<evidence type="ECO:0000313" key="1">
    <source>
        <dbReference type="EMBL" id="KAH3769334.1"/>
    </source>
</evidence>
<name>A0A9D4DZP4_DREPO</name>
<keyword evidence="2" id="KW-1185">Reference proteome</keyword>
<proteinExistence type="predicted"/>
<reference evidence="1" key="2">
    <citation type="submission" date="2020-11" db="EMBL/GenBank/DDBJ databases">
        <authorList>
            <person name="McCartney M.A."/>
            <person name="Auch B."/>
            <person name="Kono T."/>
            <person name="Mallez S."/>
            <person name="Becker A."/>
            <person name="Gohl D.M."/>
            <person name="Silverstein K.A.T."/>
            <person name="Koren S."/>
            <person name="Bechman K.B."/>
            <person name="Herman A."/>
            <person name="Abrahante J.E."/>
            <person name="Garbe J."/>
        </authorList>
    </citation>
    <scope>NUCLEOTIDE SEQUENCE</scope>
    <source>
        <strain evidence="1">Duluth1</strain>
        <tissue evidence="1">Whole animal</tissue>
    </source>
</reference>
<dbReference type="Proteomes" id="UP000828390">
    <property type="component" value="Unassembled WGS sequence"/>
</dbReference>
<protein>
    <submittedName>
        <fullName evidence="1">Uncharacterized protein</fullName>
    </submittedName>
</protein>
<dbReference type="EMBL" id="JAIWYP010000009">
    <property type="protein sequence ID" value="KAH3769334.1"/>
    <property type="molecule type" value="Genomic_DNA"/>
</dbReference>
<gene>
    <name evidence="1" type="ORF">DPMN_170584</name>
</gene>
<comment type="caution">
    <text evidence="1">The sequence shown here is derived from an EMBL/GenBank/DDBJ whole genome shotgun (WGS) entry which is preliminary data.</text>
</comment>
<organism evidence="1 2">
    <name type="scientific">Dreissena polymorpha</name>
    <name type="common">Zebra mussel</name>
    <name type="synonym">Mytilus polymorpha</name>
    <dbReference type="NCBI Taxonomy" id="45954"/>
    <lineage>
        <taxon>Eukaryota</taxon>
        <taxon>Metazoa</taxon>
        <taxon>Spiralia</taxon>
        <taxon>Lophotrochozoa</taxon>
        <taxon>Mollusca</taxon>
        <taxon>Bivalvia</taxon>
        <taxon>Autobranchia</taxon>
        <taxon>Heteroconchia</taxon>
        <taxon>Euheterodonta</taxon>
        <taxon>Imparidentia</taxon>
        <taxon>Neoheterodontei</taxon>
        <taxon>Myida</taxon>
        <taxon>Dreissenoidea</taxon>
        <taxon>Dreissenidae</taxon>
        <taxon>Dreissena</taxon>
    </lineage>
</organism>
<evidence type="ECO:0000313" key="2">
    <source>
        <dbReference type="Proteomes" id="UP000828390"/>
    </source>
</evidence>
<dbReference type="AlphaFoldDB" id="A0A9D4DZP4"/>
<accession>A0A9D4DZP4</accession>
<sequence length="69" mass="7478">MVLFMVHNLVVDKLLSSRIILMLSSGRVCYPRRDGYRDDSVLGRCGGAEGLLTSDTRGSCATSQEATPT</sequence>